<feature type="region of interest" description="Disordered" evidence="1">
    <location>
        <begin position="2356"/>
        <end position="2438"/>
    </location>
</feature>
<sequence length="2641" mass="287340">YIPEGDDDNGSVETSAVATAAAASEAADPPDQLLLGAEADDEEGTEKGSSTEEEDAGGASTPCPPSEPYLPGESLVRTIFKQFVRLSQRKVTEFMPLQRPPTTSAIWPSFSPRPTKPLLRLAGLQPQLHSVAPPLQPPPPPPPRAAAAAASVVDREATLDQVIASLRTVSEHCLPSIVTALFQWYDYQHSADSATESAGPRTRPVSGAGAAAQPAMSEKDIAVERKDLAVDYLFCLVLIQVLEHISGHPGYQEMVDRILNQCFSHFKQKEDTQTRPNAANLNLVADMYASVVGVLAKYRFAAVRKKFWTELRQLRSRELNLFVTRNIKSLLMGMKFLRVQMAPIEDLEAGASFVHELAVYFNEVKDKEIRHSLAGLLVEILLPVAAVAKNEVNIPAMRQIVDTLWNPCNELATKKKHSLALFPLRHLLCLSHLKSRDPQMARISLDSVFRLLWVYIIRIRGEKHSETQSRLQSIVLSIFPKGSKLVIPKETPINIFVRIINLIAQEKFDFAIKEIIFELLCVNRPKMIMPERMNIGLRAFLSIVHALQQKEEPAMLLRTVDLGTIKVKKSLIASQITDDTGKNLGIQSYLPQIRKSFVSIIRQLDPVVGRALMLTKVDADEQAKTAEERKQKLDLLKTCLSAIPRLLPNRDDMRQSELVEFLTRLLIHMDAEVKQMVQAALHTLVHDFADWRAPVVRGLIDFVQRELADSLPDLFDSALLSLAKLLQHWEKAGGQALAEDQVKALHKAEGLALIALCQPRLDPSQAQLLKPSPRKLGVAILKAARSLLSQHQEPNLLDLFEKYLASLKLEEDYRVAIRPDRPSITAHDFVSCLEQQRTEFIWYPGPEHPVLIDDPWVRVLSGFLLEQQSIGSFYSLRAAWVYGFDRLNSVFQYVDPNSPQSQRASSLLRSGSRPPGADREQYIHLWQNYVVLCCTLCPDDSAPVMIGSASAAASSSSASASTSSSAGSAAAVRPSARQDKRGTRDLVKLLVPLLRCDLTDLKTTVIGGLGRMNAKGFRDCLEELVPLMREACDKSDKMRRKKRRDTLKSCLLRLFDLAARTGCLRSAESGTRTGYGCLISALLDFVEGVRHFLERDDSQEAVELRRHLCDFLANLIGPADQEARTHLLGTSGQLRVDLFRTVSAWLPPSLSPLMAFVCGGDTAAAAVAASAAAAVASAAAAAASHSPPMPQAVPAPMQPTQSASLSLSPPSAPLPAAADSALVEANLCTVRCLLALLASGPGLERDSRTGELGIGEIRLPRLTAWLDGLLACRPSAQLAQDTVCQLLLLLLAHDSEQDVRDLLDWLVHRCYTAPVGTPAYIRIILTVFTVQPDFPCYDTVMLCLAMLFSGLPDPAAAQQASHLFQLLYHRFYLEGKDASNEREAFYRRIPCLRAETLSAEFAVLHAQDLTMSVFSELTRRCEEARPPLKQIIFRLLLPWLRPIELSLDRDAIPATSGGYGSIEASEMILNNLVVLTHQIGDLFPFELEAIWQGLVRSSADHSNLKTIIRYILAVTSLSPDALLPTARRIAVYALRKEPRSTVDELLAELRCLDDRGSWAVERLPSRPYIKYSDRGPASQQLWSDKYATLRACPAPKPLDMPPYGGHFANLDRYLTQEEVLSAEQFFHCAVALLLTGDLVQDRPDVDWRGYSGPSRVELKRLPTLLHACVLAMDHAKPRVHMEARLVLLQLCTVLYPTSDVFRHALLSLRGSPVGEVAIKASPSLTTLTPDQSQPDQRVSAYLVEGGGARQLTELLTKEPGKPLLQRDDAYLQARACACAVVGVVNVGGPGGATASGASAAGGVGTSASICTLAELVQLLGSTFGESVDWAEYALVAGLSCASRHYAGRSLQVFRALGQPLSMARLGDLTQRLIETVSEPGEDQCYVRELLLTLDSCVRFANCSPASALHHSQQQHRTHTSHSQSQSSTQTGTPGSGGDGSIMVKSTTELQNRQSPVQLPKQLHHQQQQQLIDESDPQQQHIRSTSYTAGISHGSPAHNQHSVGAASAANSAASAAGASSRHHRAVTVTDLSYTKEASGLAASSGSSSGLARRLANQADERFSVLWWISVCLLESDVDHELTLSLRILGQLVDRLQEQHQPPRLRFEWPDYPGLVRLLGRACCPSAPALVEPAFAVMCRLPRLLMSPVTEPRGAESGFASLTLQLLPYLLLHYDNSPQHARDAAARLGTFGQDSWPDATSQLSVVLAQYSRNSFTRDAGQWCRCVCRYLCDAFPGLGPALVRQALGQLEAWPAVLLPHSQGALHALLSNVDLTEEVARPLVHILTRQIAHGCGDTMRLHAILKHLVFKSSSVPPASHTKHPLVLPLVPLPEAEPPRRELPGRTLNFTFDVRTEDQIGGAAQSAQQQQHHPAAAASTASMASAVSAPPAIGGGGGGSLSSSDSGSGGCGEKRSLASGGGGGGGGSSSGGGGGTSGGDRHLPQVPRVRIRLVALCAGYFGARAGLPKSPSVIFSQSTETIDRQGSVHSSSDTTSTNEQTDDLLLEDSSSSELRYYNIVGFIDDQLGFLNIEDPDSPTHPGHVKLNWGVGSVPIYSDSYGDAAFDRDAAASPTTGRRLRREESSSSSSDDEEEELVAALPQREPATGASLSPSSAPSTSPQEEPPGPGELEWQVRNSGVEIFSRI</sequence>
<organism evidence="4 5">
    <name type="scientific">Macrostomum lignano</name>
    <dbReference type="NCBI Taxonomy" id="282301"/>
    <lineage>
        <taxon>Eukaryota</taxon>
        <taxon>Metazoa</taxon>
        <taxon>Spiralia</taxon>
        <taxon>Lophotrochozoa</taxon>
        <taxon>Platyhelminthes</taxon>
        <taxon>Rhabditophora</taxon>
        <taxon>Macrostomorpha</taxon>
        <taxon>Macrostomida</taxon>
        <taxon>Macrostomidae</taxon>
        <taxon>Macrostomum</taxon>
    </lineage>
</organism>
<dbReference type="PANTHER" id="PTHR12295">
    <property type="entry name" value="FURRY-RELATED"/>
    <property type="match status" value="1"/>
</dbReference>
<feature type="compositionally biased region" description="Low complexity" evidence="1">
    <location>
        <begin position="1920"/>
        <end position="1932"/>
    </location>
</feature>
<feature type="compositionally biased region" description="Low complexity" evidence="1">
    <location>
        <begin position="1957"/>
        <end position="1979"/>
    </location>
</feature>
<evidence type="ECO:0000256" key="1">
    <source>
        <dbReference type="SAM" id="MobiDB-lite"/>
    </source>
</evidence>
<dbReference type="GO" id="GO:0031175">
    <property type="term" value="P:neuron projection development"/>
    <property type="evidence" value="ECO:0007669"/>
    <property type="project" value="TreeGrafter"/>
</dbReference>
<dbReference type="InterPro" id="IPR016024">
    <property type="entry name" value="ARM-type_fold"/>
</dbReference>
<dbReference type="Pfam" id="PF14222">
    <property type="entry name" value="MOR2-PAG1_N"/>
    <property type="match status" value="1"/>
</dbReference>
<accession>A0A1I8GST9</accession>
<feature type="compositionally biased region" description="Gly residues" evidence="1">
    <location>
        <begin position="2414"/>
        <end position="2433"/>
    </location>
</feature>
<dbReference type="GO" id="GO:0030427">
    <property type="term" value="C:site of polarized growth"/>
    <property type="evidence" value="ECO:0007669"/>
    <property type="project" value="TreeGrafter"/>
</dbReference>
<feature type="compositionally biased region" description="Polar residues" evidence="1">
    <location>
        <begin position="2482"/>
        <end position="2494"/>
    </location>
</feature>
<feature type="region of interest" description="Disordered" evidence="1">
    <location>
        <begin position="1185"/>
        <end position="1210"/>
    </location>
</feature>
<dbReference type="InterPro" id="IPR039867">
    <property type="entry name" value="Furry/Tao3/Mor2"/>
</dbReference>
<feature type="compositionally biased region" description="Low complexity" evidence="1">
    <location>
        <begin position="12"/>
        <end position="27"/>
    </location>
</feature>
<feature type="compositionally biased region" description="Pro residues" evidence="1">
    <location>
        <begin position="1187"/>
        <end position="1197"/>
    </location>
</feature>
<dbReference type="GO" id="GO:0000902">
    <property type="term" value="P:cell morphogenesis"/>
    <property type="evidence" value="ECO:0007669"/>
    <property type="project" value="InterPro"/>
</dbReference>
<evidence type="ECO:0000259" key="2">
    <source>
        <dbReference type="Pfam" id="PF14222"/>
    </source>
</evidence>
<evidence type="ECO:0000313" key="5">
    <source>
        <dbReference type="WBParaSite" id="maker-uti_cns_0002972-snap-gene-0.7-mRNA-1"/>
    </source>
</evidence>
<evidence type="ECO:0000313" key="4">
    <source>
        <dbReference type="Proteomes" id="UP000095280"/>
    </source>
</evidence>
<dbReference type="Proteomes" id="UP000095280">
    <property type="component" value="Unplaced"/>
</dbReference>
<dbReference type="PANTHER" id="PTHR12295:SF30">
    <property type="entry name" value="PROTEIN FURRY"/>
    <property type="match status" value="1"/>
</dbReference>
<protein>
    <submittedName>
        <fullName evidence="5">MOR2-PAG1_N domain-containing protein</fullName>
    </submittedName>
</protein>
<feature type="region of interest" description="Disordered" evidence="1">
    <location>
        <begin position="2562"/>
        <end position="2641"/>
    </location>
</feature>
<dbReference type="InterPro" id="IPR025481">
    <property type="entry name" value="Cell_Morphogen_C"/>
</dbReference>
<dbReference type="WBParaSite" id="maker-uti_cns_0002972-snap-gene-0.7-mRNA-1">
    <property type="protein sequence ID" value="maker-uti_cns_0002972-snap-gene-0.7-mRNA-1"/>
    <property type="gene ID" value="maker-uti_cns_0002972-snap-gene-0.7"/>
</dbReference>
<feature type="region of interest" description="Disordered" evidence="1">
    <location>
        <begin position="1910"/>
        <end position="2007"/>
    </location>
</feature>
<feature type="compositionally biased region" description="Low complexity" evidence="1">
    <location>
        <begin position="2358"/>
        <end position="2387"/>
    </location>
</feature>
<feature type="region of interest" description="Disordered" evidence="1">
    <location>
        <begin position="1"/>
        <end position="71"/>
    </location>
</feature>
<feature type="compositionally biased region" description="Low complexity" evidence="1">
    <location>
        <begin position="957"/>
        <end position="971"/>
    </location>
</feature>
<reference evidence="5" key="1">
    <citation type="submission" date="2016-11" db="UniProtKB">
        <authorList>
            <consortium name="WormBaseParasite"/>
        </authorList>
    </citation>
    <scope>IDENTIFICATION</scope>
</reference>
<feature type="compositionally biased region" description="Low complexity" evidence="1">
    <location>
        <begin position="2600"/>
        <end position="2617"/>
    </location>
</feature>
<feature type="compositionally biased region" description="Low complexity" evidence="1">
    <location>
        <begin position="1198"/>
        <end position="1210"/>
    </location>
</feature>
<feature type="compositionally biased region" description="Acidic residues" evidence="1">
    <location>
        <begin position="1"/>
        <end position="10"/>
    </location>
</feature>
<feature type="region of interest" description="Disordered" evidence="1">
    <location>
        <begin position="2477"/>
        <end position="2498"/>
    </location>
</feature>
<feature type="compositionally biased region" description="Polar residues" evidence="1">
    <location>
        <begin position="1943"/>
        <end position="1956"/>
    </location>
</feature>
<feature type="domain" description="Cell morphogenesis protein C-terminal" evidence="3">
    <location>
        <begin position="2064"/>
        <end position="2273"/>
    </location>
</feature>
<keyword evidence="4" id="KW-1185">Reference proteome</keyword>
<dbReference type="Pfam" id="PF14225">
    <property type="entry name" value="MOR2-PAG1_C"/>
    <property type="match status" value="1"/>
</dbReference>
<dbReference type="SUPFAM" id="SSF48371">
    <property type="entry name" value="ARM repeat"/>
    <property type="match status" value="1"/>
</dbReference>
<feature type="region of interest" description="Disordered" evidence="1">
    <location>
        <begin position="957"/>
        <end position="977"/>
    </location>
</feature>
<dbReference type="InterPro" id="IPR025614">
    <property type="entry name" value="Cell_morpho_N"/>
</dbReference>
<dbReference type="GO" id="GO:0005938">
    <property type="term" value="C:cell cortex"/>
    <property type="evidence" value="ECO:0007669"/>
    <property type="project" value="TreeGrafter"/>
</dbReference>
<feature type="domain" description="Cell morphogenesis protein N-terminal" evidence="2">
    <location>
        <begin position="224"/>
        <end position="729"/>
    </location>
</feature>
<proteinExistence type="predicted"/>
<name>A0A1I8GST9_9PLAT</name>
<evidence type="ECO:0000259" key="3">
    <source>
        <dbReference type="Pfam" id="PF14225"/>
    </source>
</evidence>